<comment type="caution">
    <text evidence="1">The sequence shown here is derived from an EMBL/GenBank/DDBJ whole genome shotgun (WGS) entry which is preliminary data.</text>
</comment>
<accession>A0A9X3F7Y4</accession>
<evidence type="ECO:0000313" key="1">
    <source>
        <dbReference type="EMBL" id="MCY1722196.1"/>
    </source>
</evidence>
<dbReference type="AlphaFoldDB" id="A0A9X3F7Y4"/>
<proteinExistence type="predicted"/>
<organism evidence="1 2">
    <name type="scientific">Draconibacterium aestuarii</name>
    <dbReference type="NCBI Taxonomy" id="2998507"/>
    <lineage>
        <taxon>Bacteria</taxon>
        <taxon>Pseudomonadati</taxon>
        <taxon>Bacteroidota</taxon>
        <taxon>Bacteroidia</taxon>
        <taxon>Marinilabiliales</taxon>
        <taxon>Prolixibacteraceae</taxon>
        <taxon>Draconibacterium</taxon>
    </lineage>
</organism>
<evidence type="ECO:0008006" key="3">
    <source>
        <dbReference type="Google" id="ProtNLM"/>
    </source>
</evidence>
<name>A0A9X3F7Y4_9BACT</name>
<evidence type="ECO:0000313" key="2">
    <source>
        <dbReference type="Proteomes" id="UP001145087"/>
    </source>
</evidence>
<dbReference type="EMBL" id="JAPOHD010000031">
    <property type="protein sequence ID" value="MCY1722196.1"/>
    <property type="molecule type" value="Genomic_DNA"/>
</dbReference>
<gene>
    <name evidence="1" type="ORF">OU798_17715</name>
</gene>
<reference evidence="1" key="1">
    <citation type="submission" date="2022-11" db="EMBL/GenBank/DDBJ databases">
        <title>Marilongibacter aestuarii gen. nov., sp. nov., isolated from tidal flat sediment.</title>
        <authorList>
            <person name="Jiayan W."/>
        </authorList>
    </citation>
    <scope>NUCLEOTIDE SEQUENCE</scope>
    <source>
        <strain evidence="1">Z1-6</strain>
    </source>
</reference>
<sequence length="557" mass="60900">MKKIIYNITAVLFLGLLIASCEDWDKYESADLASAPEITLDLLSVKDSSVTVSAKTNVAGYVSMLITDDTTLTVEDIDAEQLLTGNESGLEKLLFNVGGAANVEYEFSSGLSQNKWYQVFVVASNEDGVFSAVEGKRVRTDDSHPPVLLSTSPSKSSEAAQENMFAVELTFSEPVQLTDAAKFSFSYYYDDEAIPAENVTVNDNVVTVSQVKEPYNGEWVFLSWEEGAVTDFQAGTPNKVAEQVSGVIDGGLAGLYWRVQHVAFDMAADNFMPEVGSAVSDPQFDIMYEFPYAVSFATDDDGYTVYEDGEINVTFWSEGKKTIIDVPFEYLTLTGGDSVLVVSIPEAAQYGNTVSVNIAEGVVVDGYGNPNATFESDNESGANWLISYGYTRDMIIGTYTFSGVSYWEGGDEAFNVEIVADPEDESKVIINGFYGSATPIPAIFNGDFATLTVQAEEDYLLGDLFADGGETYFWSYDEAEFVINILSNGDMVTDPYYWLALYWVAGDESDEGWVNIFVESTWTKTESVSASSGVKAARIVEKVIHSDLSRDGIIKTK</sequence>
<dbReference type="RefSeq" id="WP_343334522.1">
    <property type="nucleotide sequence ID" value="NZ_JAPOHD010000031.1"/>
</dbReference>
<keyword evidence="2" id="KW-1185">Reference proteome</keyword>
<protein>
    <recommendedName>
        <fullName evidence="3">SbsA Ig-like domain-containing protein</fullName>
    </recommendedName>
</protein>
<dbReference type="Proteomes" id="UP001145087">
    <property type="component" value="Unassembled WGS sequence"/>
</dbReference>
<dbReference type="PROSITE" id="PS51257">
    <property type="entry name" value="PROKAR_LIPOPROTEIN"/>
    <property type="match status" value="1"/>
</dbReference>